<evidence type="ECO:0000313" key="14">
    <source>
        <dbReference type="EnsemblPlants" id="Pp3c7_2500V3.1"/>
    </source>
</evidence>
<evidence type="ECO:0000256" key="9">
    <source>
        <dbReference type="ARBA" id="ARBA00023136"/>
    </source>
</evidence>
<dbReference type="CDD" id="cd03250">
    <property type="entry name" value="ABCC_MRP_domain1"/>
    <property type="match status" value="1"/>
</dbReference>
<feature type="transmembrane region" description="Helical" evidence="10">
    <location>
        <begin position="1119"/>
        <end position="1138"/>
    </location>
</feature>
<dbReference type="InterPro" id="IPR044746">
    <property type="entry name" value="ABCC_6TM_D1"/>
</dbReference>
<evidence type="ECO:0000259" key="12">
    <source>
        <dbReference type="PROSITE" id="PS50929"/>
    </source>
</evidence>
<feature type="transmembrane region" description="Helical" evidence="10">
    <location>
        <begin position="1022"/>
        <end position="1046"/>
    </location>
</feature>
<dbReference type="InterPro" id="IPR050173">
    <property type="entry name" value="ABC_transporter_C-like"/>
</dbReference>
<evidence type="ECO:0000256" key="8">
    <source>
        <dbReference type="ARBA" id="ARBA00022989"/>
    </source>
</evidence>
<dbReference type="CDD" id="cd18580">
    <property type="entry name" value="ABC_6TM_ABCC_D2"/>
    <property type="match status" value="1"/>
</dbReference>
<evidence type="ECO:0000256" key="10">
    <source>
        <dbReference type="SAM" id="Phobius"/>
    </source>
</evidence>
<dbReference type="Gene3D" id="1.20.1560.10">
    <property type="entry name" value="ABC transporter type 1, transmembrane domain"/>
    <property type="match status" value="2"/>
</dbReference>
<feature type="transmembrane region" description="Helical" evidence="10">
    <location>
        <begin position="1089"/>
        <end position="1113"/>
    </location>
</feature>
<sequence length="1539" mass="172164">MTSTPAMAYIEMVRSPALEMGTYLLTAWTATCNSPEANSTWDWIKVILFSPCCQHVLISSLHLVFVALLALYSITRLVAVRQTRSSSVQQNGVGKTSPSEIHISSIYRIQVACIALVMLFQWFVAIWRVIHAARYGWFHVPAHELVFSLSQALAWSVFAAIVCRQKRFCATLHSKLLRAWWIMTFLLSLLALYTSIVRYLNHDPRDVHLWIDDIVSIGMFPVVVLLVLVAMVGRTGISVEDSDLFESLVGFDASIPEDGAVAGVTEFASASFISKAMWLWLNPLLKRGNSKVLELKDIPLLAPEDRAELLYSKFIVNFESQPAPASVRTALLQTFWPQILFTAFLSVSKLSVMYVGPILITQFVSNVAGNELFSCEGLVLVVILFAAKLVEVLSAHHFNFYTQKLGMVVRSSLITAMYRKGLRLSSFSRQTHSAVQIARYMSVDAQRISDLMLQIHHLWALPLQVAVGLIILHAVIGISCLGGILMIFFILFLSFNLAKFHRGYQGNIMRLKNIRMTITTEVLNNMKILKLQAWEDIFKRKIEEIRNSERKWLAKFMYVLAINVFLLWLSPIAFSTATFALCVLLKVPLTSAKVFTAISTFRIMQEPLRLFPQALVTISQAIDSFDRLDNYMCSGEVDPSAVEELPLGGKFDVEIENGNFKWDPASDRPTLKDVNVKVKHGTFVAIVGMVGSGKSAVLSAVLGEMTKLSGSVKVRGRTAYVGQSAWIENATIKDNILFGRELDKARYEETIRTCSLTQDLARMNLGDETEVVDRGIHLPIDLKQRIQLARAVYQDADVYVLDDVFSSIDAHNSSVLFKECIMGALGKKTVLLVTHQMEFLRGADLILVLRNGEIVQSGKYNELSEAGTDFQTLLAAQKEVKVVFEMKEREEALVVVDCTTLSKQTSHNAELTKSPSTEKNLDKKALGGSGRMIIKTLHLKHDSKTVFRKAKASFIDDEQRATGQVSLGVDLLHAMKAFKGFHVFVLLVLQTCWQGLQIASDYWLAHSTAYPTNFQPAQFITMYFELVFGSGFFILLMSLFTAFAGLMTAQSFFDSLLNCIMRAPMAFFDRTPSGRILSRFATDQSNVDFLVPILAGTVLCQGFQAFGILVVVVQVTWQMIFVIVPLAYVYVLLQRYYVATSRELTRIDGTTKASIIVHFSDTISGLATIRAFCQQPRFATVNMERVDASLRTAFHNNAANEWLGFHLEMIGTVVLATSALFMVTVGRNFIDPELVGLSLSYGLALNGYLYGIAYLAFQLENNMVSVERINKYCGITSEAPPVIEDSRPAENWPTQGSIQFHRLQLRYDVDTPLVLKDVSFNIKGGEKVGVVGSGKSSLIQALFRLVEPSNGCIMIDKLDTRQIGLKDLRTKFGIIPQDPTLFEGTVRSNIDPMHEHTDPEIWEVLEKCQLAETIKVKNDKLDSVVVENGDNWSVGQRQLLWLGRALLKKAKILVLDEPTTVLDTLTDSIMQDIIRAEFAKSTVITIARRIPRVMDADKVLVFDSGVLKEFDAPSRLLEQPDSLFAAVIREYSEHSKCEE</sequence>
<dbReference type="GO" id="GO:0055085">
    <property type="term" value="P:transmembrane transport"/>
    <property type="evidence" value="ECO:0000318"/>
    <property type="project" value="GO_Central"/>
</dbReference>
<dbReference type="Gramene" id="Pp3c7_2500V3.2">
    <property type="protein sequence ID" value="Pp3c7_2500V3.2"/>
    <property type="gene ID" value="Pp3c7_2500"/>
</dbReference>
<dbReference type="FunFam" id="1.20.1560.10:FF:000003">
    <property type="entry name" value="ABC transporter C family member 10"/>
    <property type="match status" value="1"/>
</dbReference>
<dbReference type="EnsemblPlants" id="Pp3c7_2500V3.3">
    <property type="protein sequence ID" value="Pp3c7_2500V3.3"/>
    <property type="gene ID" value="Pp3c7_2500"/>
</dbReference>
<evidence type="ECO:0000256" key="6">
    <source>
        <dbReference type="ARBA" id="ARBA00022741"/>
    </source>
</evidence>
<feature type="transmembrane region" description="Helical" evidence="10">
    <location>
        <begin position="109"/>
        <end position="130"/>
    </location>
</feature>
<dbReference type="FunFam" id="3.40.50.300:FF:000163">
    <property type="entry name" value="Multidrug resistance-associated protein member 4"/>
    <property type="match status" value="1"/>
</dbReference>
<dbReference type="PaxDb" id="3218-PP1S136_191V6.1"/>
<dbReference type="InterPro" id="IPR003439">
    <property type="entry name" value="ABC_transporter-like_ATP-bd"/>
</dbReference>
<evidence type="ECO:0000313" key="13">
    <source>
        <dbReference type="EMBL" id="PNR50618.1"/>
    </source>
</evidence>
<dbReference type="GO" id="GO:0140359">
    <property type="term" value="F:ABC-type transporter activity"/>
    <property type="evidence" value="ECO:0000318"/>
    <property type="project" value="GO_Central"/>
</dbReference>
<dbReference type="SUPFAM" id="SSF52540">
    <property type="entry name" value="P-loop containing nucleoside triphosphate hydrolases"/>
    <property type="match status" value="2"/>
</dbReference>
<organism evidence="13">
    <name type="scientific">Physcomitrium patens</name>
    <name type="common">Spreading-leaved earth moss</name>
    <name type="synonym">Physcomitrella patens</name>
    <dbReference type="NCBI Taxonomy" id="3218"/>
    <lineage>
        <taxon>Eukaryota</taxon>
        <taxon>Viridiplantae</taxon>
        <taxon>Streptophyta</taxon>
        <taxon>Embryophyta</taxon>
        <taxon>Bryophyta</taxon>
        <taxon>Bryophytina</taxon>
        <taxon>Bryopsida</taxon>
        <taxon>Funariidae</taxon>
        <taxon>Funariales</taxon>
        <taxon>Funariaceae</taxon>
        <taxon>Physcomitrium</taxon>
    </lineage>
</organism>
<keyword evidence="15" id="KW-1185">Reference proteome</keyword>
<feature type="domain" description="ABC transmembrane type-1" evidence="12">
    <location>
        <begin position="340"/>
        <end position="620"/>
    </location>
</feature>
<evidence type="ECO:0000256" key="4">
    <source>
        <dbReference type="ARBA" id="ARBA00022692"/>
    </source>
</evidence>
<dbReference type="PROSITE" id="PS50893">
    <property type="entry name" value="ABC_TRANSPORTER_2"/>
    <property type="match status" value="2"/>
</dbReference>
<comment type="subcellular location">
    <subcellularLocation>
        <location evidence="1">Membrane</location>
        <topology evidence="1">Multi-pass membrane protein</topology>
    </subcellularLocation>
</comment>
<dbReference type="Gramene" id="Pp3c7_2500V3.4">
    <property type="protein sequence ID" value="Pp3c7_2500V3.4"/>
    <property type="gene ID" value="Pp3c7_2500"/>
</dbReference>
<evidence type="ECO:0000256" key="2">
    <source>
        <dbReference type="ARBA" id="ARBA00009726"/>
    </source>
</evidence>
<reference evidence="13 15" key="1">
    <citation type="journal article" date="2008" name="Science">
        <title>The Physcomitrella genome reveals evolutionary insights into the conquest of land by plants.</title>
        <authorList>
            <person name="Rensing S."/>
            <person name="Lang D."/>
            <person name="Zimmer A."/>
            <person name="Terry A."/>
            <person name="Salamov A."/>
            <person name="Shapiro H."/>
            <person name="Nishiyama T."/>
            <person name="Perroud P.-F."/>
            <person name="Lindquist E."/>
            <person name="Kamisugi Y."/>
            <person name="Tanahashi T."/>
            <person name="Sakakibara K."/>
            <person name="Fujita T."/>
            <person name="Oishi K."/>
            <person name="Shin-I T."/>
            <person name="Kuroki Y."/>
            <person name="Toyoda A."/>
            <person name="Suzuki Y."/>
            <person name="Hashimoto A."/>
            <person name="Yamaguchi K."/>
            <person name="Sugano A."/>
            <person name="Kohara Y."/>
            <person name="Fujiyama A."/>
            <person name="Anterola A."/>
            <person name="Aoki S."/>
            <person name="Ashton N."/>
            <person name="Barbazuk W.B."/>
            <person name="Barker E."/>
            <person name="Bennetzen J."/>
            <person name="Bezanilla M."/>
            <person name="Blankenship R."/>
            <person name="Cho S.H."/>
            <person name="Dutcher S."/>
            <person name="Estelle M."/>
            <person name="Fawcett J.A."/>
            <person name="Gundlach H."/>
            <person name="Hanada K."/>
            <person name="Heyl A."/>
            <person name="Hicks K.A."/>
            <person name="Hugh J."/>
            <person name="Lohr M."/>
            <person name="Mayer K."/>
            <person name="Melkozernov A."/>
            <person name="Murata T."/>
            <person name="Nelson D."/>
            <person name="Pils B."/>
            <person name="Prigge M."/>
            <person name="Reiss B."/>
            <person name="Renner T."/>
            <person name="Rombauts S."/>
            <person name="Rushton P."/>
            <person name="Sanderfoot A."/>
            <person name="Schween G."/>
            <person name="Shiu S.-H."/>
            <person name="Stueber K."/>
            <person name="Theodoulou F.L."/>
            <person name="Tu H."/>
            <person name="Van de Peer Y."/>
            <person name="Verrier P.J."/>
            <person name="Waters E."/>
            <person name="Wood A."/>
            <person name="Yang L."/>
            <person name="Cove D."/>
            <person name="Cuming A."/>
            <person name="Hasebe M."/>
            <person name="Lucas S."/>
            <person name="Mishler D.B."/>
            <person name="Reski R."/>
            <person name="Grigoriev I."/>
            <person name="Quatrano R.S."/>
            <person name="Boore J.L."/>
        </authorList>
    </citation>
    <scope>NUCLEOTIDE SEQUENCE [LARGE SCALE GENOMIC DNA]</scope>
    <source>
        <strain evidence="14 15">cv. Gransden 2004</strain>
    </source>
</reference>
<evidence type="ECO:0000313" key="15">
    <source>
        <dbReference type="Proteomes" id="UP000006727"/>
    </source>
</evidence>
<dbReference type="FunFam" id="3.40.50.300:FF:003234">
    <property type="entry name" value="ABC transporter"/>
    <property type="match status" value="1"/>
</dbReference>
<keyword evidence="3" id="KW-0813">Transport</keyword>
<evidence type="ECO:0000256" key="5">
    <source>
        <dbReference type="ARBA" id="ARBA00022737"/>
    </source>
</evidence>
<reference evidence="13 15" key="2">
    <citation type="journal article" date="2018" name="Plant J.">
        <title>The Physcomitrella patens chromosome-scale assembly reveals moss genome structure and evolution.</title>
        <authorList>
            <person name="Lang D."/>
            <person name="Ullrich K.K."/>
            <person name="Murat F."/>
            <person name="Fuchs J."/>
            <person name="Jenkins J."/>
            <person name="Haas F.B."/>
            <person name="Piednoel M."/>
            <person name="Gundlach H."/>
            <person name="Van Bel M."/>
            <person name="Meyberg R."/>
            <person name="Vives C."/>
            <person name="Morata J."/>
            <person name="Symeonidi A."/>
            <person name="Hiss M."/>
            <person name="Muchero W."/>
            <person name="Kamisugi Y."/>
            <person name="Saleh O."/>
            <person name="Blanc G."/>
            <person name="Decker E.L."/>
            <person name="van Gessel N."/>
            <person name="Grimwood J."/>
            <person name="Hayes R.D."/>
            <person name="Graham S.W."/>
            <person name="Gunter L.E."/>
            <person name="McDaniel S.F."/>
            <person name="Hoernstein S.N.W."/>
            <person name="Larsson A."/>
            <person name="Li F.W."/>
            <person name="Perroud P.F."/>
            <person name="Phillips J."/>
            <person name="Ranjan P."/>
            <person name="Rokshar D.S."/>
            <person name="Rothfels C.J."/>
            <person name="Schneider L."/>
            <person name="Shu S."/>
            <person name="Stevenson D.W."/>
            <person name="Thummler F."/>
            <person name="Tillich M."/>
            <person name="Villarreal Aguilar J.C."/>
            <person name="Widiez T."/>
            <person name="Wong G.K."/>
            <person name="Wymore A."/>
            <person name="Zhang Y."/>
            <person name="Zimmer A.D."/>
            <person name="Quatrano R.S."/>
            <person name="Mayer K.F.X."/>
            <person name="Goodstein D."/>
            <person name="Casacuberta J.M."/>
            <person name="Vandepoele K."/>
            <person name="Reski R."/>
            <person name="Cuming A.C."/>
            <person name="Tuskan G.A."/>
            <person name="Maumus F."/>
            <person name="Salse J."/>
            <person name="Schmutz J."/>
            <person name="Rensing S.A."/>
        </authorList>
    </citation>
    <scope>NUCLEOTIDE SEQUENCE [LARGE SCALE GENOMIC DNA]</scope>
    <source>
        <strain evidence="14 15">cv. Gransden 2004</strain>
    </source>
</reference>
<keyword evidence="4 10" id="KW-0812">Transmembrane</keyword>
<dbReference type="OrthoDB" id="6500128at2759"/>
<dbReference type="CDD" id="cd18579">
    <property type="entry name" value="ABC_6TM_ABCC_D1"/>
    <property type="match status" value="1"/>
</dbReference>
<protein>
    <submittedName>
        <fullName evidence="13 14">Uncharacterized protein</fullName>
    </submittedName>
</protein>
<feature type="domain" description="ABC transporter" evidence="11">
    <location>
        <begin position="1298"/>
        <end position="1529"/>
    </location>
</feature>
<dbReference type="Proteomes" id="UP000006727">
    <property type="component" value="Chromosome 7"/>
</dbReference>
<dbReference type="EnsemblPlants" id="Pp3c7_2500V3.1">
    <property type="protein sequence ID" value="Pp3c7_2500V3.1"/>
    <property type="gene ID" value="Pp3c7_2500"/>
</dbReference>
<proteinExistence type="inferred from homology"/>
<evidence type="ECO:0000259" key="11">
    <source>
        <dbReference type="PROSITE" id="PS50893"/>
    </source>
</evidence>
<dbReference type="GO" id="GO:0016020">
    <property type="term" value="C:membrane"/>
    <property type="evidence" value="ECO:0007669"/>
    <property type="project" value="UniProtKB-SubCell"/>
</dbReference>
<keyword evidence="6" id="KW-0547">Nucleotide-binding</keyword>
<feature type="transmembrane region" description="Helical" evidence="10">
    <location>
        <begin position="56"/>
        <end position="74"/>
    </location>
</feature>
<comment type="similarity">
    <text evidence="2">Belongs to the ABC transporter superfamily. ABCC family. Conjugate transporter (TC 3.A.1.208) subfamily.</text>
</comment>
<keyword evidence="7" id="KW-0067">ATP-binding</keyword>
<feature type="transmembrane region" description="Helical" evidence="10">
    <location>
        <begin position="145"/>
        <end position="164"/>
    </location>
</feature>
<dbReference type="EMBL" id="ABEU02000007">
    <property type="protein sequence ID" value="PNR50618.1"/>
    <property type="molecule type" value="Genomic_DNA"/>
</dbReference>
<feature type="transmembrane region" description="Helical" evidence="10">
    <location>
        <begin position="482"/>
        <end position="500"/>
    </location>
</feature>
<dbReference type="InterPro" id="IPR027417">
    <property type="entry name" value="P-loop_NTPase"/>
</dbReference>
<keyword evidence="9 10" id="KW-0472">Membrane</keyword>
<dbReference type="SUPFAM" id="SSF90123">
    <property type="entry name" value="ABC transporter transmembrane region"/>
    <property type="match status" value="2"/>
</dbReference>
<evidence type="ECO:0000256" key="3">
    <source>
        <dbReference type="ARBA" id="ARBA00022448"/>
    </source>
</evidence>
<dbReference type="EnsemblPlants" id="Pp3c7_2500V3.4">
    <property type="protein sequence ID" value="Pp3c7_2500V3.4"/>
    <property type="gene ID" value="Pp3c7_2500"/>
</dbReference>
<dbReference type="RefSeq" id="XP_024381200.1">
    <property type="nucleotide sequence ID" value="XM_024525432.2"/>
</dbReference>
<evidence type="ECO:0000256" key="7">
    <source>
        <dbReference type="ARBA" id="ARBA00022840"/>
    </source>
</evidence>
<dbReference type="Pfam" id="PF00005">
    <property type="entry name" value="ABC_tran"/>
    <property type="match status" value="2"/>
</dbReference>
<feature type="transmembrane region" description="Helical" evidence="10">
    <location>
        <begin position="1236"/>
        <end position="1257"/>
    </location>
</feature>
<dbReference type="CDD" id="cd03244">
    <property type="entry name" value="ABCC_MRP_domain2"/>
    <property type="match status" value="1"/>
</dbReference>
<keyword evidence="5" id="KW-0677">Repeat</keyword>
<dbReference type="FunFam" id="1.20.1560.10:FF:000002">
    <property type="entry name" value="ABC transporter C family member 5"/>
    <property type="match status" value="1"/>
</dbReference>
<dbReference type="Gramene" id="Pp3c7_2500V3.1">
    <property type="protein sequence ID" value="Pp3c7_2500V3.1"/>
    <property type="gene ID" value="Pp3c7_2500"/>
</dbReference>
<name>A0A2K1KA18_PHYPA</name>
<feature type="transmembrane region" description="Helical" evidence="10">
    <location>
        <begin position="457"/>
        <end position="476"/>
    </location>
</feature>
<dbReference type="Pfam" id="PF00664">
    <property type="entry name" value="ABC_membrane"/>
    <property type="match status" value="2"/>
</dbReference>
<gene>
    <name evidence="14" type="primary">LOC112285003</name>
    <name evidence="13" type="ORF">PHYPA_009804</name>
</gene>
<reference evidence="14" key="3">
    <citation type="submission" date="2020-12" db="UniProtKB">
        <authorList>
            <consortium name="EnsemblPlants"/>
        </authorList>
    </citation>
    <scope>IDENTIFICATION</scope>
</reference>
<keyword evidence="8 10" id="KW-1133">Transmembrane helix</keyword>
<feature type="transmembrane region" description="Helical" evidence="10">
    <location>
        <begin position="176"/>
        <end position="194"/>
    </location>
</feature>
<feature type="transmembrane region" description="Helical" evidence="10">
    <location>
        <begin position="1209"/>
        <end position="1230"/>
    </location>
</feature>
<feature type="transmembrane region" description="Helical" evidence="10">
    <location>
        <begin position="339"/>
        <end position="360"/>
    </location>
</feature>
<dbReference type="KEGG" id="ppp:112285003"/>
<feature type="domain" description="ABC transmembrane type-1" evidence="12">
    <location>
        <begin position="984"/>
        <end position="1261"/>
    </location>
</feature>
<accession>A0A2K1KA18</accession>
<dbReference type="SMART" id="SM00382">
    <property type="entry name" value="AAA"/>
    <property type="match status" value="2"/>
</dbReference>
<dbReference type="InterPro" id="IPR036640">
    <property type="entry name" value="ABC1_TM_sf"/>
</dbReference>
<dbReference type="Gene3D" id="3.40.50.300">
    <property type="entry name" value="P-loop containing nucleotide triphosphate hydrolases"/>
    <property type="match status" value="2"/>
</dbReference>
<dbReference type="STRING" id="3218.A0A2K1KA18"/>
<dbReference type="GO" id="GO:0005524">
    <property type="term" value="F:ATP binding"/>
    <property type="evidence" value="ECO:0007669"/>
    <property type="project" value="UniProtKB-KW"/>
</dbReference>
<dbReference type="PROSITE" id="PS50929">
    <property type="entry name" value="ABC_TM1F"/>
    <property type="match status" value="2"/>
</dbReference>
<feature type="transmembrane region" description="Helical" evidence="10">
    <location>
        <begin position="380"/>
        <end position="401"/>
    </location>
</feature>
<dbReference type="OMA" id="HRINYLP"/>
<evidence type="ECO:0000256" key="1">
    <source>
        <dbReference type="ARBA" id="ARBA00004141"/>
    </source>
</evidence>
<feature type="transmembrane region" description="Helical" evidence="10">
    <location>
        <begin position="214"/>
        <end position="232"/>
    </location>
</feature>
<dbReference type="PANTHER" id="PTHR24223">
    <property type="entry name" value="ATP-BINDING CASSETTE SUB-FAMILY C"/>
    <property type="match status" value="1"/>
</dbReference>
<dbReference type="PANTHER" id="PTHR24223:SF415">
    <property type="entry name" value="FI20190P1"/>
    <property type="match status" value="1"/>
</dbReference>
<dbReference type="InterPro" id="IPR003593">
    <property type="entry name" value="AAA+_ATPase"/>
</dbReference>
<dbReference type="Gramene" id="Pp3c7_2500V3.3">
    <property type="protein sequence ID" value="Pp3c7_2500V3.3"/>
    <property type="gene ID" value="Pp3c7_2500"/>
</dbReference>
<dbReference type="EnsemblPlants" id="Pp3c7_2500V3.2">
    <property type="protein sequence ID" value="Pp3c7_2500V3.2"/>
    <property type="gene ID" value="Pp3c7_2500"/>
</dbReference>
<dbReference type="GO" id="GO:0016887">
    <property type="term" value="F:ATP hydrolysis activity"/>
    <property type="evidence" value="ECO:0007669"/>
    <property type="project" value="InterPro"/>
</dbReference>
<dbReference type="GeneID" id="112285003"/>
<feature type="domain" description="ABC transporter" evidence="11">
    <location>
        <begin position="653"/>
        <end position="876"/>
    </location>
</feature>
<dbReference type="InterPro" id="IPR011527">
    <property type="entry name" value="ABC1_TM_dom"/>
</dbReference>
<dbReference type="InterPro" id="IPR044726">
    <property type="entry name" value="ABCC_6TM_D2"/>
</dbReference>
<feature type="transmembrane region" description="Helical" evidence="10">
    <location>
        <begin position="556"/>
        <end position="581"/>
    </location>
</feature>